<protein>
    <recommendedName>
        <fullName evidence="4">Cytochrome c domain-containing protein</fullName>
    </recommendedName>
</protein>
<dbReference type="PANTHER" id="PTHR30600">
    <property type="entry name" value="CYTOCHROME C PEROXIDASE-RELATED"/>
    <property type="match status" value="1"/>
</dbReference>
<evidence type="ECO:0008006" key="4">
    <source>
        <dbReference type="Google" id="ProtNLM"/>
    </source>
</evidence>
<dbReference type="GO" id="GO:0020037">
    <property type="term" value="F:heme binding"/>
    <property type="evidence" value="ECO:0007669"/>
    <property type="project" value="InterPro"/>
</dbReference>
<keyword evidence="1" id="KW-0732">Signal</keyword>
<dbReference type="AlphaFoldDB" id="A0A363UKP8"/>
<dbReference type="InterPro" id="IPR036909">
    <property type="entry name" value="Cyt_c-like_dom_sf"/>
</dbReference>
<dbReference type="SUPFAM" id="SSF46626">
    <property type="entry name" value="Cytochrome c"/>
    <property type="match status" value="1"/>
</dbReference>
<reference evidence="2 3" key="1">
    <citation type="submission" date="2018-05" db="EMBL/GenBank/DDBJ databases">
        <title>Abyssibacter profundi OUC007T gen. nov., sp. nov, a marine bacterium isolated from seawater of the Mariana Trench.</title>
        <authorList>
            <person name="Zhou S."/>
        </authorList>
    </citation>
    <scope>NUCLEOTIDE SEQUENCE [LARGE SCALE GENOMIC DNA]</scope>
    <source>
        <strain evidence="2 3">OUC007</strain>
    </source>
</reference>
<dbReference type="Gene3D" id="1.10.760.10">
    <property type="entry name" value="Cytochrome c-like domain"/>
    <property type="match status" value="1"/>
</dbReference>
<name>A0A363UKP8_9GAMM</name>
<feature type="signal peptide" evidence="1">
    <location>
        <begin position="1"/>
        <end position="21"/>
    </location>
</feature>
<dbReference type="RefSeq" id="WP_109720215.1">
    <property type="nucleotide sequence ID" value="NZ_QEQK01000007.1"/>
</dbReference>
<sequence>MKIITTAAAAILACISVSAQAAQASYPVKDDPFTRTLRSPTPEDLAAKGFPMGVYEGSPKVLADPQWYEDNFYNTLAAKKIWHDGTGPDTHERNGPITWDIAPIAQEPPPPCDQPQPTRYDAEGCRIAGALFKDVEAEDPAKAQRLREAVRRGRDVWFKGTFGNQDLNDIHLARTIGDENMHYAEWMHTKHRPYRYTKWGLINDPDCKQGDASTYWLDDCADPKSTGVVGYRKYFRDPTLDDEGNVVYDPRTAPYEEGEMESQKRFMIGHACVQCHVAFDPTHPPADPNEPEWENLMGLIGNQYVNQPHAAFLSAVPRDHFAVQAVGSARAGTVDTSLNPNDFQHNPGTQNNITDFINKRIFQHEMKHPITGEISTAPTQHVLKGGEDSVGDRLALLRVYINIGMCTEECWVPNFPVPGDFFGDGSTQKPMSIQQCSIDCEAWNYADAKMDDLAAYLLTGGPTYLLNATDVDGTPGSTFIDLEQVPEGRKVYARNCAQCHSTKVPPQAIVGDPDALERFYEGHVFGAEAFWKHEFTAEQLASERFRTQHLVETDDGQWRPRQFAENGMFGQDWLGNDEPTPYNVVGVNSCRARHDNHSTGHIWEEFASETYRQRPSPGSEPKKVNRMVPLLGGKAVGTKTIGGPAEPGETFADDGAGYYRNISLINVWAIAPFLHNNSVGELTYLEDGGIDYTVAGRIAQYEIAMQRLLMSDDPNDEPHRPQKITGTTMDIKVAPREDGQGLIKLPVAEGTPVAYFASSDPHKPLFQKCDDLVENKGHQFGVDLSAEDKAALTEFLKLM</sequence>
<proteinExistence type="predicted"/>
<dbReference type="GO" id="GO:0004130">
    <property type="term" value="F:cytochrome-c peroxidase activity"/>
    <property type="evidence" value="ECO:0007669"/>
    <property type="project" value="TreeGrafter"/>
</dbReference>
<dbReference type="Proteomes" id="UP000251800">
    <property type="component" value="Unassembled WGS sequence"/>
</dbReference>
<evidence type="ECO:0000313" key="2">
    <source>
        <dbReference type="EMBL" id="PWN56000.1"/>
    </source>
</evidence>
<keyword evidence="3" id="KW-1185">Reference proteome</keyword>
<dbReference type="InterPro" id="IPR051395">
    <property type="entry name" value="Cytochrome_c_Peroxidase/MauG"/>
</dbReference>
<organism evidence="2 3">
    <name type="scientific">Abyssibacter profundi</name>
    <dbReference type="NCBI Taxonomy" id="2182787"/>
    <lineage>
        <taxon>Bacteria</taxon>
        <taxon>Pseudomonadati</taxon>
        <taxon>Pseudomonadota</taxon>
        <taxon>Gammaproteobacteria</taxon>
        <taxon>Chromatiales</taxon>
        <taxon>Oceanococcaceae</taxon>
        <taxon>Abyssibacter</taxon>
    </lineage>
</organism>
<comment type="caution">
    <text evidence="2">The sequence shown here is derived from an EMBL/GenBank/DDBJ whole genome shotgun (WGS) entry which is preliminary data.</text>
</comment>
<evidence type="ECO:0000313" key="3">
    <source>
        <dbReference type="Proteomes" id="UP000251800"/>
    </source>
</evidence>
<dbReference type="OrthoDB" id="9805202at2"/>
<feature type="chain" id="PRO_5017056983" description="Cytochrome c domain-containing protein" evidence="1">
    <location>
        <begin position="22"/>
        <end position="799"/>
    </location>
</feature>
<gene>
    <name evidence="2" type="ORF">DEH80_09275</name>
</gene>
<dbReference type="PANTHER" id="PTHR30600:SF9">
    <property type="entry name" value="BLR7738 PROTEIN"/>
    <property type="match status" value="1"/>
</dbReference>
<accession>A0A363UKP8</accession>
<evidence type="ECO:0000256" key="1">
    <source>
        <dbReference type="SAM" id="SignalP"/>
    </source>
</evidence>
<dbReference type="EMBL" id="QEQK01000007">
    <property type="protein sequence ID" value="PWN56000.1"/>
    <property type="molecule type" value="Genomic_DNA"/>
</dbReference>
<dbReference type="GO" id="GO:0009055">
    <property type="term" value="F:electron transfer activity"/>
    <property type="evidence" value="ECO:0007669"/>
    <property type="project" value="InterPro"/>
</dbReference>